<evidence type="ECO:0000313" key="3">
    <source>
        <dbReference type="Proteomes" id="UP000019462"/>
    </source>
</evidence>
<dbReference type="OrthoDB" id="2555860at2759"/>
<dbReference type="HOGENOM" id="CLU_918669_0_0_1"/>
<feature type="compositionally biased region" description="Low complexity" evidence="1">
    <location>
        <begin position="236"/>
        <end position="256"/>
    </location>
</feature>
<evidence type="ECO:0000256" key="1">
    <source>
        <dbReference type="SAM" id="MobiDB-lite"/>
    </source>
</evidence>
<reference evidence="2 3" key="1">
    <citation type="journal article" date="2014" name="Genome Announc.">
        <title>Genome sequence of the basidiomycetous fungus Pseudozyma aphidis DSM70725, an efficient producer of biosurfactant mannosylerythritol lipids.</title>
        <authorList>
            <person name="Lorenz S."/>
            <person name="Guenther M."/>
            <person name="Grumaz C."/>
            <person name="Rupp S."/>
            <person name="Zibek S."/>
            <person name="Sohn K."/>
        </authorList>
    </citation>
    <scope>NUCLEOTIDE SEQUENCE [LARGE SCALE GENOMIC DNA]</scope>
    <source>
        <strain evidence="3">ATCC 32657 / CBS 517.83 / DSM 70725 / JCM 10318 / NBRC 10182 / NRRL Y-7954 / St-0401</strain>
    </source>
</reference>
<accession>W3VEQ9</accession>
<dbReference type="Proteomes" id="UP000019462">
    <property type="component" value="Unassembled WGS sequence"/>
</dbReference>
<protein>
    <submittedName>
        <fullName evidence="2">Uncharacterized protein</fullName>
    </submittedName>
</protein>
<organism evidence="2 3">
    <name type="scientific">Moesziomyces aphidis</name>
    <name type="common">Pseudozyma aphidis</name>
    <dbReference type="NCBI Taxonomy" id="84754"/>
    <lineage>
        <taxon>Eukaryota</taxon>
        <taxon>Fungi</taxon>
        <taxon>Dikarya</taxon>
        <taxon>Basidiomycota</taxon>
        <taxon>Ustilaginomycotina</taxon>
        <taxon>Ustilaginomycetes</taxon>
        <taxon>Ustilaginales</taxon>
        <taxon>Ustilaginaceae</taxon>
        <taxon>Moesziomyces</taxon>
    </lineage>
</organism>
<feature type="compositionally biased region" description="Polar residues" evidence="1">
    <location>
        <begin position="14"/>
        <end position="23"/>
    </location>
</feature>
<name>W3VEQ9_MOEAP</name>
<evidence type="ECO:0000313" key="2">
    <source>
        <dbReference type="EMBL" id="ETS60015.1"/>
    </source>
</evidence>
<keyword evidence="3" id="KW-1185">Reference proteome</keyword>
<proteinExistence type="predicted"/>
<sequence>MSTTPSPSKRARLPTSNIPSATASPFAGSSAARFTGPRSVGPTGTSAVGMGMSPSDAFTPGDGYGMSGLTPFSTTSPAYAAGAAGSPLSTALAHGSRVLSGIQAGSPFQNQYTAGPTPMIPQMQYSRYPSQQGVPWNAQYAYPVIMQQPVPAAKPQAPQYGSPEYLKMSLHHLTAVLLPKLEAEEQAYFDAVDASLAVTADTRTVAQKAAAFQAALDAVLTYLDEKGLASIPLLPPASSTDPDPASSSDAPTDAPSEPTASSDPNPDTLALQLTTLQQHAKDLFSRRQRLKDSASIVTGILDA</sequence>
<dbReference type="AlphaFoldDB" id="W3VEQ9"/>
<feature type="region of interest" description="Disordered" evidence="1">
    <location>
        <begin position="1"/>
        <end position="54"/>
    </location>
</feature>
<dbReference type="EMBL" id="AWNI01000039">
    <property type="protein sequence ID" value="ETS60015.1"/>
    <property type="molecule type" value="Genomic_DNA"/>
</dbReference>
<feature type="region of interest" description="Disordered" evidence="1">
    <location>
        <begin position="233"/>
        <end position="268"/>
    </location>
</feature>
<comment type="caution">
    <text evidence="2">The sequence shown here is derived from an EMBL/GenBank/DDBJ whole genome shotgun (WGS) entry which is preliminary data.</text>
</comment>
<gene>
    <name evidence="2" type="ORF">PaG_06006</name>
</gene>